<feature type="domain" description="Penicillin-binding protein transpeptidase" evidence="17">
    <location>
        <begin position="236"/>
        <end position="534"/>
    </location>
</feature>
<sequence>MVQTRWRYTTVQIVLLALVSVTLWRVVYLQVMQKDFLISEGTSRWQRSEVVNAPRGMLSDRYGEPIAVSTPVISVWADPRELDPTDLPALAEAAQVQVKTLIRRADAHRAFMFVRRQMTPDQAQVILDMKLPGVYGQQEYKRFYPTGEVAAHLSGFTDVDDRGQEGIELAFERQLASVAGKKEVIRDLLGRSVRDVGEILAAQPGENLVLTIDLRLQYLAFRELKQAVASMGAASGSVVMMDIHTGDILALVNQPGYNPNDRSSLLPEALRNRALTDLFEPGSVMKPLTMAIALDAGVVKVDSQINTSPGRMRLGKYTIRDFKNYGTLSATQIIKKSSNVGIVKVAENIPKEEFWQALYNFGLGETTSLGYPGEATGSLPNPMRWDSVIQGSLAYGYGMAVTPLHLAQAYATLANNGRRVNARLIQGVSSGETGMQVVSAASAQAVIKMMETVVQPGGTATRGKLDWYSVAGKTGTTHQVGASGYEDAKYVSSFVGITPAINPRIVTVVVINEPPDDAYYGGEVAAPVFKGIMEQAMPLLNIRPDSSPLAEAGSY</sequence>
<dbReference type="GO" id="GO:0008658">
    <property type="term" value="F:penicillin binding"/>
    <property type="evidence" value="ECO:0007669"/>
    <property type="project" value="InterPro"/>
</dbReference>
<comment type="function">
    <text evidence="16">Catalyzes cross-linking of the peptidoglycan cell wall at the division septum.</text>
</comment>
<dbReference type="Gene3D" id="3.40.710.10">
    <property type="entry name" value="DD-peptidase/beta-lactamase superfamily"/>
    <property type="match status" value="1"/>
</dbReference>
<dbReference type="InterPro" id="IPR012338">
    <property type="entry name" value="Beta-lactam/transpept-like"/>
</dbReference>
<dbReference type="Gene3D" id="3.30.450.330">
    <property type="match status" value="1"/>
</dbReference>
<dbReference type="Proteomes" id="UP000229757">
    <property type="component" value="Chromosome"/>
</dbReference>
<reference evidence="19 20" key="1">
    <citation type="journal article" date="2017" name="Environ. Microbiol.">
        <title>Genomic and physiological analyses of 'Reinekea forsetii' reveal a versatile opportunistic lifestyle during spring algae blooms.</title>
        <authorList>
            <person name="Avci B."/>
            <person name="Hahnke R.L."/>
            <person name="Chafee M."/>
            <person name="Fischer T."/>
            <person name="Gruber-Vodicka H."/>
            <person name="Tegetmeyer H.E."/>
            <person name="Harder J."/>
            <person name="Fuchs B.M."/>
            <person name="Amann R.I."/>
            <person name="Teeling H."/>
        </authorList>
    </citation>
    <scope>NUCLEOTIDE SEQUENCE [LARGE SCALE GENOMIC DNA]</scope>
    <source>
        <strain evidence="19 20">Hel1_31_D35</strain>
    </source>
</reference>
<evidence type="ECO:0000256" key="2">
    <source>
        <dbReference type="ARBA" id="ARBA00022475"/>
    </source>
</evidence>
<evidence type="ECO:0000313" key="19">
    <source>
        <dbReference type="EMBL" id="ATX77801.1"/>
    </source>
</evidence>
<keyword evidence="14 16" id="KW-0131">Cell cycle</keyword>
<evidence type="ECO:0000256" key="16">
    <source>
        <dbReference type="HAMAP-Rule" id="MF_02080"/>
    </source>
</evidence>
<dbReference type="Pfam" id="PF03717">
    <property type="entry name" value="PBP_dimer"/>
    <property type="match status" value="1"/>
</dbReference>
<evidence type="ECO:0000256" key="7">
    <source>
        <dbReference type="ARBA" id="ARBA00022692"/>
    </source>
</evidence>
<dbReference type="Pfam" id="PF00905">
    <property type="entry name" value="Transpeptidase"/>
    <property type="match status" value="1"/>
</dbReference>
<evidence type="ECO:0000256" key="12">
    <source>
        <dbReference type="ARBA" id="ARBA00023136"/>
    </source>
</evidence>
<evidence type="ECO:0000256" key="5">
    <source>
        <dbReference type="ARBA" id="ARBA00022645"/>
    </source>
</evidence>
<keyword evidence="19" id="KW-0328">Glycosyltransferase</keyword>
<organism evidence="19 20">
    <name type="scientific">Reinekea forsetii</name>
    <dbReference type="NCBI Taxonomy" id="1336806"/>
    <lineage>
        <taxon>Bacteria</taxon>
        <taxon>Pseudomonadati</taxon>
        <taxon>Pseudomonadota</taxon>
        <taxon>Gammaproteobacteria</taxon>
        <taxon>Oceanospirillales</taxon>
        <taxon>Saccharospirillaceae</taxon>
        <taxon>Reinekea</taxon>
    </lineage>
</organism>
<dbReference type="GO" id="GO:0008360">
    <property type="term" value="P:regulation of cell shape"/>
    <property type="evidence" value="ECO:0007669"/>
    <property type="project" value="UniProtKB-KW"/>
</dbReference>
<keyword evidence="5 16" id="KW-0121">Carboxypeptidase</keyword>
<evidence type="ECO:0000256" key="1">
    <source>
        <dbReference type="ARBA" id="ARBA00004370"/>
    </source>
</evidence>
<dbReference type="AlphaFoldDB" id="A0A2K8KVK9"/>
<comment type="pathway">
    <text evidence="16">Cell wall biogenesis; peptidoglycan biosynthesis.</text>
</comment>
<dbReference type="GO" id="GO:0071555">
    <property type="term" value="P:cell wall organization"/>
    <property type="evidence" value="ECO:0007669"/>
    <property type="project" value="UniProtKB-KW"/>
</dbReference>
<comment type="subcellular location">
    <subcellularLocation>
        <location evidence="1">Membrane</location>
    </subcellularLocation>
</comment>
<evidence type="ECO:0000256" key="4">
    <source>
        <dbReference type="ARBA" id="ARBA00022618"/>
    </source>
</evidence>
<evidence type="ECO:0000259" key="18">
    <source>
        <dbReference type="Pfam" id="PF03717"/>
    </source>
</evidence>
<dbReference type="GO" id="GO:0043093">
    <property type="term" value="P:FtsZ-dependent cytokinesis"/>
    <property type="evidence" value="ECO:0007669"/>
    <property type="project" value="UniProtKB-UniRule"/>
</dbReference>
<keyword evidence="11 16" id="KW-1133">Transmembrane helix</keyword>
<evidence type="ECO:0000256" key="11">
    <source>
        <dbReference type="ARBA" id="ARBA00022989"/>
    </source>
</evidence>
<keyword evidence="10 16" id="KW-0573">Peptidoglycan synthesis</keyword>
<keyword evidence="4 16" id="KW-0132">Cell division</keyword>
<keyword evidence="12 16" id="KW-0472">Membrane</keyword>
<dbReference type="SUPFAM" id="SSF56601">
    <property type="entry name" value="beta-lactamase/transpeptidase-like"/>
    <property type="match status" value="1"/>
</dbReference>
<dbReference type="GO" id="GO:0005886">
    <property type="term" value="C:plasma membrane"/>
    <property type="evidence" value="ECO:0007669"/>
    <property type="project" value="UniProtKB-UniRule"/>
</dbReference>
<name>A0A2K8KVK9_9GAMM</name>
<keyword evidence="9 16" id="KW-0133">Cell shape</keyword>
<dbReference type="GO" id="GO:0006508">
    <property type="term" value="P:proteolysis"/>
    <property type="evidence" value="ECO:0007669"/>
    <property type="project" value="UniProtKB-KW"/>
</dbReference>
<dbReference type="OrthoDB" id="9789078at2"/>
<keyword evidence="13 16" id="KW-0717">Septation</keyword>
<keyword evidence="15 16" id="KW-0961">Cell wall biogenesis/degradation</keyword>
<dbReference type="RefSeq" id="WP_100258029.1">
    <property type="nucleotide sequence ID" value="NZ_CP011797.1"/>
</dbReference>
<dbReference type="SUPFAM" id="SSF56519">
    <property type="entry name" value="Penicillin binding protein dimerisation domain"/>
    <property type="match status" value="1"/>
</dbReference>
<evidence type="ECO:0000256" key="15">
    <source>
        <dbReference type="ARBA" id="ARBA00023316"/>
    </source>
</evidence>
<dbReference type="KEGG" id="rfo:REIFOR_02677"/>
<dbReference type="GO" id="GO:0008955">
    <property type="term" value="F:peptidoglycan glycosyltransferase activity"/>
    <property type="evidence" value="ECO:0007669"/>
    <property type="project" value="InterPro"/>
</dbReference>
<dbReference type="InterPro" id="IPR036138">
    <property type="entry name" value="PBP_dimer_sf"/>
</dbReference>
<evidence type="ECO:0000256" key="13">
    <source>
        <dbReference type="ARBA" id="ARBA00023210"/>
    </source>
</evidence>
<dbReference type="GO" id="GO:0000917">
    <property type="term" value="P:division septum assembly"/>
    <property type="evidence" value="ECO:0007669"/>
    <property type="project" value="UniProtKB-KW"/>
</dbReference>
<dbReference type="PANTHER" id="PTHR30627:SF1">
    <property type="entry name" value="PEPTIDOGLYCAN D,D-TRANSPEPTIDASE FTSI"/>
    <property type="match status" value="1"/>
</dbReference>
<evidence type="ECO:0000256" key="9">
    <source>
        <dbReference type="ARBA" id="ARBA00022960"/>
    </source>
</evidence>
<evidence type="ECO:0000313" key="20">
    <source>
        <dbReference type="Proteomes" id="UP000229757"/>
    </source>
</evidence>
<evidence type="ECO:0000256" key="10">
    <source>
        <dbReference type="ARBA" id="ARBA00022984"/>
    </source>
</evidence>
<comment type="catalytic activity">
    <reaction evidence="16">
        <text>Preferential cleavage: (Ac)2-L-Lys-D-Ala-|-D-Ala. Also transpeptidation of peptidyl-alanyl moieties that are N-acyl substituents of D-alanine.</text>
        <dbReference type="EC" id="3.4.16.4"/>
    </reaction>
</comment>
<dbReference type="Gene3D" id="3.90.1310.10">
    <property type="entry name" value="Penicillin-binding protein 2a (Domain 2)"/>
    <property type="match status" value="1"/>
</dbReference>
<dbReference type="EC" id="3.4.16.4" evidence="16"/>
<evidence type="ECO:0000256" key="14">
    <source>
        <dbReference type="ARBA" id="ARBA00023306"/>
    </source>
</evidence>
<dbReference type="GO" id="GO:0009002">
    <property type="term" value="F:serine-type D-Ala-D-Ala carboxypeptidase activity"/>
    <property type="evidence" value="ECO:0007669"/>
    <property type="project" value="UniProtKB-UniRule"/>
</dbReference>
<dbReference type="InterPro" id="IPR005311">
    <property type="entry name" value="PBP_dimer"/>
</dbReference>
<dbReference type="PANTHER" id="PTHR30627">
    <property type="entry name" value="PEPTIDOGLYCAN D,D-TRANSPEPTIDASE"/>
    <property type="match status" value="1"/>
</dbReference>
<feature type="domain" description="Penicillin-binding protein dimerisation" evidence="18">
    <location>
        <begin position="51"/>
        <end position="194"/>
    </location>
</feature>
<dbReference type="EMBL" id="CP011797">
    <property type="protein sequence ID" value="ATX77801.1"/>
    <property type="molecule type" value="Genomic_DNA"/>
</dbReference>
<gene>
    <name evidence="16 19" type="primary">ftsI</name>
    <name evidence="19" type="ORF">REIFOR_02677</name>
</gene>
<keyword evidence="19" id="KW-0808">Transferase</keyword>
<accession>A0A2K8KVK9</accession>
<dbReference type="InterPro" id="IPR037532">
    <property type="entry name" value="FtsI_transpept"/>
</dbReference>
<evidence type="ECO:0000256" key="6">
    <source>
        <dbReference type="ARBA" id="ARBA00022670"/>
    </source>
</evidence>
<keyword evidence="8 16" id="KW-0378">Hydrolase</keyword>
<dbReference type="GO" id="GO:0009252">
    <property type="term" value="P:peptidoglycan biosynthetic process"/>
    <property type="evidence" value="ECO:0007669"/>
    <property type="project" value="UniProtKB-UniRule"/>
</dbReference>
<keyword evidence="20" id="KW-1185">Reference proteome</keyword>
<dbReference type="HAMAP" id="MF_02080">
    <property type="entry name" value="FtsI_transpept"/>
    <property type="match status" value="1"/>
</dbReference>
<evidence type="ECO:0000259" key="17">
    <source>
        <dbReference type="Pfam" id="PF00905"/>
    </source>
</evidence>
<evidence type="ECO:0000256" key="8">
    <source>
        <dbReference type="ARBA" id="ARBA00022801"/>
    </source>
</evidence>
<keyword evidence="7 16" id="KW-0812">Transmembrane</keyword>
<feature type="active site" description="Acyl-ester intermediate" evidence="16">
    <location>
        <position position="283"/>
    </location>
</feature>
<comment type="similarity">
    <text evidence="16">Belongs to the transpeptidase family. FtsI subfamily.</text>
</comment>
<keyword evidence="2 16" id="KW-1003">Cell membrane</keyword>
<protein>
    <recommendedName>
        <fullName evidence="16">Peptidoglycan D,D-transpeptidase FtsI</fullName>
        <ecNumber evidence="16">3.4.16.4</ecNumber>
    </recommendedName>
    <alternativeName>
        <fullName evidence="16">Penicillin-binding protein 3</fullName>
        <shortName evidence="16">PBP-3</shortName>
    </alternativeName>
</protein>
<keyword evidence="3 16" id="KW-0997">Cell inner membrane</keyword>
<proteinExistence type="inferred from homology"/>
<dbReference type="UniPathway" id="UPA00219"/>
<keyword evidence="6 16" id="KW-0645">Protease</keyword>
<dbReference type="InterPro" id="IPR001460">
    <property type="entry name" value="PCN-bd_Tpept"/>
</dbReference>
<evidence type="ECO:0000256" key="3">
    <source>
        <dbReference type="ARBA" id="ARBA00022519"/>
    </source>
</evidence>
<dbReference type="InterPro" id="IPR050515">
    <property type="entry name" value="Beta-lactam/transpept"/>
</dbReference>